<evidence type="ECO:0000313" key="2">
    <source>
        <dbReference type="EMBL" id="QEX38402.1"/>
    </source>
</evidence>
<accession>A0A292DKZ2</accession>
<dbReference type="OMA" id="QYYQHEG"/>
<dbReference type="EMBL" id="SCHB01000010">
    <property type="protein sequence ID" value="TBW70390.1"/>
    <property type="molecule type" value="Genomic_DNA"/>
</dbReference>
<dbReference type="PROSITE" id="PS51186">
    <property type="entry name" value="GNAT"/>
    <property type="match status" value="1"/>
</dbReference>
<proteinExistence type="predicted"/>
<organism evidence="3 4">
    <name type="scientific">Staphylococcus lugdunensis</name>
    <dbReference type="NCBI Taxonomy" id="28035"/>
    <lineage>
        <taxon>Bacteria</taxon>
        <taxon>Bacillati</taxon>
        <taxon>Bacillota</taxon>
        <taxon>Bacilli</taxon>
        <taxon>Bacillales</taxon>
        <taxon>Staphylococcaceae</taxon>
        <taxon>Staphylococcus</taxon>
    </lineage>
</organism>
<evidence type="ECO:0000313" key="3">
    <source>
        <dbReference type="EMBL" id="TBW70390.1"/>
    </source>
</evidence>
<dbReference type="InterPro" id="IPR000182">
    <property type="entry name" value="GNAT_dom"/>
</dbReference>
<evidence type="ECO:0000313" key="4">
    <source>
        <dbReference type="Proteomes" id="UP000293637"/>
    </source>
</evidence>
<dbReference type="PANTHER" id="PTHR43328:SF1">
    <property type="entry name" value="N-ACETYLTRANSFERASE DOMAIN-CONTAINING PROTEIN"/>
    <property type="match status" value="1"/>
</dbReference>
<dbReference type="GeneID" id="58091579"/>
<dbReference type="AlphaFoldDB" id="A0A292DKZ2"/>
<dbReference type="CDD" id="cd04301">
    <property type="entry name" value="NAT_SF"/>
    <property type="match status" value="1"/>
</dbReference>
<feature type="domain" description="N-acetyltransferase" evidence="1">
    <location>
        <begin position="10"/>
        <end position="166"/>
    </location>
</feature>
<sequence>MVIKQQYDNITIQVFEERYRQHVLDFELSERQQVYSSLPKTVLQEALEDENRVANIAINEQGDVVGFFILHRYYQHEGYDTPENVVYVRSLSINEKYQGRGYGTTMMMHIPQYVQLLFPDFNHLYLVVDTENQSAWNVYERAGFIHTATKEEGPIGKERLYYLDLDTKHVSSLKLQANSQSSIGTVQIIDLLKDGDKVGFIAVEQHATRMNIAAIEVNKEHRQSGIAESALRQLPTYVRKHFNNIQTLNIMLFGEHNELKPLCQNSGFVEIEQSEDVAIFEKYINY</sequence>
<keyword evidence="3" id="KW-0808">Transferase</keyword>
<evidence type="ECO:0000259" key="1">
    <source>
        <dbReference type="PROSITE" id="PS51186"/>
    </source>
</evidence>
<dbReference type="GO" id="GO:0016747">
    <property type="term" value="F:acyltransferase activity, transferring groups other than amino-acyl groups"/>
    <property type="evidence" value="ECO:0007669"/>
    <property type="project" value="InterPro"/>
</dbReference>
<gene>
    <name evidence="3" type="ORF">EQ812_11665</name>
    <name evidence="2" type="ORF">FO454_05570</name>
</gene>
<evidence type="ECO:0000313" key="5">
    <source>
        <dbReference type="Proteomes" id="UP000325462"/>
    </source>
</evidence>
<keyword evidence="5" id="KW-1185">Reference proteome</keyword>
<dbReference type="Proteomes" id="UP000325462">
    <property type="component" value="Chromosome"/>
</dbReference>
<name>A0A292DKZ2_STALU</name>
<dbReference type="SUPFAM" id="SSF55729">
    <property type="entry name" value="Acyl-CoA N-acyltransferases (Nat)"/>
    <property type="match status" value="2"/>
</dbReference>
<dbReference type="PANTHER" id="PTHR43328">
    <property type="entry name" value="ACETYLTRANSFERASE-RELATED"/>
    <property type="match status" value="1"/>
</dbReference>
<reference evidence="3 4" key="1">
    <citation type="journal article" date="2019" name="Sci. Transl. Med.">
        <title>Quorum sensing between bacterial species on the skin protects against epidermal injury in atopic dermatitis.</title>
        <authorList>
            <person name="Williams M.R."/>
        </authorList>
    </citation>
    <scope>NUCLEOTIDE SEQUENCE [LARGE SCALE GENOMIC DNA]</scope>
    <source>
        <strain evidence="3 4">E7</strain>
    </source>
</reference>
<dbReference type="EMBL" id="CP041722">
    <property type="protein sequence ID" value="QEX38402.1"/>
    <property type="molecule type" value="Genomic_DNA"/>
</dbReference>
<dbReference type="InterPro" id="IPR016181">
    <property type="entry name" value="Acyl_CoA_acyltransferase"/>
</dbReference>
<dbReference type="RefSeq" id="WP_002461258.1">
    <property type="nucleotide sequence ID" value="NZ_AP021848.1"/>
</dbReference>
<dbReference type="Proteomes" id="UP000293637">
    <property type="component" value="Unassembled WGS sequence"/>
</dbReference>
<dbReference type="Gene3D" id="3.40.630.30">
    <property type="match status" value="2"/>
</dbReference>
<reference evidence="2 5" key="2">
    <citation type="submission" date="2019-07" db="EMBL/GenBank/DDBJ databases">
        <title>Comparative genome analysis of staphylococcus lugdunensis shows clonal complex-dependent diversity of the putative virulence factor, ess/type vii locus.</title>
        <authorList>
            <person name="Lebeurre J."/>
            <person name="Dahyot S."/>
            <person name="Diene S."/>
            <person name="Paulay A."/>
            <person name="Aubourg M."/>
            <person name="Argemi X."/>
            <person name="Giard J.-C."/>
            <person name="Tournier I."/>
            <person name="Francois P."/>
            <person name="Pestel-Caron M."/>
        </authorList>
    </citation>
    <scope>NUCLEOTIDE SEQUENCE [LARGE SCALE GENOMIC DNA]</scope>
    <source>
        <strain evidence="2 5">SL13</strain>
    </source>
</reference>
<protein>
    <submittedName>
        <fullName evidence="3">GNAT family N-acetyltransferase</fullName>
    </submittedName>
</protein>
<dbReference type="Pfam" id="PF00583">
    <property type="entry name" value="Acetyltransf_1"/>
    <property type="match status" value="1"/>
</dbReference>